<dbReference type="EMBL" id="GGEC01063175">
    <property type="protein sequence ID" value="MBX43659.1"/>
    <property type="molecule type" value="Transcribed_RNA"/>
</dbReference>
<proteinExistence type="predicted"/>
<sequence length="29" mass="3410">MRILVVGQDTYLFETRSISPQQEMPMLLI</sequence>
<evidence type="ECO:0000313" key="1">
    <source>
        <dbReference type="EMBL" id="MBX43659.1"/>
    </source>
</evidence>
<accession>A0A2P2NMG4</accession>
<name>A0A2P2NMG4_RHIMU</name>
<protein>
    <submittedName>
        <fullName evidence="1">Uncharacterized protein</fullName>
    </submittedName>
</protein>
<organism evidence="1">
    <name type="scientific">Rhizophora mucronata</name>
    <name type="common">Asiatic mangrove</name>
    <dbReference type="NCBI Taxonomy" id="61149"/>
    <lineage>
        <taxon>Eukaryota</taxon>
        <taxon>Viridiplantae</taxon>
        <taxon>Streptophyta</taxon>
        <taxon>Embryophyta</taxon>
        <taxon>Tracheophyta</taxon>
        <taxon>Spermatophyta</taxon>
        <taxon>Magnoliopsida</taxon>
        <taxon>eudicotyledons</taxon>
        <taxon>Gunneridae</taxon>
        <taxon>Pentapetalae</taxon>
        <taxon>rosids</taxon>
        <taxon>fabids</taxon>
        <taxon>Malpighiales</taxon>
        <taxon>Rhizophoraceae</taxon>
        <taxon>Rhizophora</taxon>
    </lineage>
</organism>
<dbReference type="AlphaFoldDB" id="A0A2P2NMG4"/>
<reference evidence="1" key="1">
    <citation type="submission" date="2018-02" db="EMBL/GenBank/DDBJ databases">
        <title>Rhizophora mucronata_Transcriptome.</title>
        <authorList>
            <person name="Meera S.P."/>
            <person name="Sreeshan A."/>
            <person name="Augustine A."/>
        </authorList>
    </citation>
    <scope>NUCLEOTIDE SEQUENCE</scope>
    <source>
        <tissue evidence="1">Leaf</tissue>
    </source>
</reference>